<keyword evidence="3" id="KW-1185">Reference proteome</keyword>
<evidence type="ECO:0000313" key="3">
    <source>
        <dbReference type="Proteomes" id="UP000001449"/>
    </source>
</evidence>
<proteinExistence type="predicted"/>
<reference evidence="2 3" key="1">
    <citation type="journal article" date="2004" name="Science">
        <title>The genome of the diatom Thalassiosira pseudonana: ecology, evolution, and metabolism.</title>
        <authorList>
            <person name="Armbrust E.V."/>
            <person name="Berges J.A."/>
            <person name="Bowler C."/>
            <person name="Green B.R."/>
            <person name="Martinez D."/>
            <person name="Putnam N.H."/>
            <person name="Zhou S."/>
            <person name="Allen A.E."/>
            <person name="Apt K.E."/>
            <person name="Bechner M."/>
            <person name="Brzezinski M.A."/>
            <person name="Chaal B.K."/>
            <person name="Chiovitti A."/>
            <person name="Davis A.K."/>
            <person name="Demarest M.S."/>
            <person name="Detter J.C."/>
            <person name="Glavina T."/>
            <person name="Goodstein D."/>
            <person name="Hadi M.Z."/>
            <person name="Hellsten U."/>
            <person name="Hildebrand M."/>
            <person name="Jenkins B.D."/>
            <person name="Jurka J."/>
            <person name="Kapitonov V.V."/>
            <person name="Kroger N."/>
            <person name="Lau W.W."/>
            <person name="Lane T.W."/>
            <person name="Larimer F.W."/>
            <person name="Lippmeier J.C."/>
            <person name="Lucas S."/>
            <person name="Medina M."/>
            <person name="Montsant A."/>
            <person name="Obornik M."/>
            <person name="Parker M.S."/>
            <person name="Palenik B."/>
            <person name="Pazour G.J."/>
            <person name="Richardson P.M."/>
            <person name="Rynearson T.A."/>
            <person name="Saito M.A."/>
            <person name="Schwartz D.C."/>
            <person name="Thamatrakoln K."/>
            <person name="Valentin K."/>
            <person name="Vardi A."/>
            <person name="Wilkerson F.P."/>
            <person name="Rokhsar D.S."/>
        </authorList>
    </citation>
    <scope>NUCLEOTIDE SEQUENCE [LARGE SCALE GENOMIC DNA]</scope>
    <source>
        <strain evidence="2 3">CCMP1335</strain>
    </source>
</reference>
<evidence type="ECO:0000313" key="2">
    <source>
        <dbReference type="EMBL" id="EED92947.1"/>
    </source>
</evidence>
<dbReference type="KEGG" id="tps:THAPSDRAFT_4633"/>
<dbReference type="RefSeq" id="XP_002289410.1">
    <property type="nucleotide sequence ID" value="XM_002289374.1"/>
</dbReference>
<evidence type="ECO:0000256" key="1">
    <source>
        <dbReference type="SAM" id="MobiDB-lite"/>
    </source>
</evidence>
<organism evidence="2 3">
    <name type="scientific">Thalassiosira pseudonana</name>
    <name type="common">Marine diatom</name>
    <name type="synonym">Cyclotella nana</name>
    <dbReference type="NCBI Taxonomy" id="35128"/>
    <lineage>
        <taxon>Eukaryota</taxon>
        <taxon>Sar</taxon>
        <taxon>Stramenopiles</taxon>
        <taxon>Ochrophyta</taxon>
        <taxon>Bacillariophyta</taxon>
        <taxon>Coscinodiscophyceae</taxon>
        <taxon>Thalassiosirophycidae</taxon>
        <taxon>Thalassiosirales</taxon>
        <taxon>Thalassiosiraceae</taxon>
        <taxon>Thalassiosira</taxon>
    </lineage>
</organism>
<gene>
    <name evidence="2" type="ORF">THAPSDRAFT_4633</name>
</gene>
<protein>
    <submittedName>
        <fullName evidence="2">Uncharacterized protein</fullName>
    </submittedName>
</protein>
<dbReference type="InParanoid" id="B8BZU8"/>
<name>B8BZU8_THAPS</name>
<feature type="compositionally biased region" description="Basic and acidic residues" evidence="1">
    <location>
        <begin position="175"/>
        <end position="195"/>
    </location>
</feature>
<reference evidence="2 3" key="2">
    <citation type="journal article" date="2008" name="Nature">
        <title>The Phaeodactylum genome reveals the evolutionary history of diatom genomes.</title>
        <authorList>
            <person name="Bowler C."/>
            <person name="Allen A.E."/>
            <person name="Badger J.H."/>
            <person name="Grimwood J."/>
            <person name="Jabbari K."/>
            <person name="Kuo A."/>
            <person name="Maheswari U."/>
            <person name="Martens C."/>
            <person name="Maumus F."/>
            <person name="Otillar R.P."/>
            <person name="Rayko E."/>
            <person name="Salamov A."/>
            <person name="Vandepoele K."/>
            <person name="Beszteri B."/>
            <person name="Gruber A."/>
            <person name="Heijde M."/>
            <person name="Katinka M."/>
            <person name="Mock T."/>
            <person name="Valentin K."/>
            <person name="Verret F."/>
            <person name="Berges J.A."/>
            <person name="Brownlee C."/>
            <person name="Cadoret J.P."/>
            <person name="Chiovitti A."/>
            <person name="Choi C.J."/>
            <person name="Coesel S."/>
            <person name="De Martino A."/>
            <person name="Detter J.C."/>
            <person name="Durkin C."/>
            <person name="Falciatore A."/>
            <person name="Fournet J."/>
            <person name="Haruta M."/>
            <person name="Huysman M.J."/>
            <person name="Jenkins B.D."/>
            <person name="Jiroutova K."/>
            <person name="Jorgensen R.E."/>
            <person name="Joubert Y."/>
            <person name="Kaplan A."/>
            <person name="Kroger N."/>
            <person name="Kroth P.G."/>
            <person name="La Roche J."/>
            <person name="Lindquist E."/>
            <person name="Lommer M."/>
            <person name="Martin-Jezequel V."/>
            <person name="Lopez P.J."/>
            <person name="Lucas S."/>
            <person name="Mangogna M."/>
            <person name="McGinnis K."/>
            <person name="Medlin L.K."/>
            <person name="Montsant A."/>
            <person name="Oudot-Le Secq M.P."/>
            <person name="Napoli C."/>
            <person name="Obornik M."/>
            <person name="Parker M.S."/>
            <person name="Petit J.L."/>
            <person name="Porcel B.M."/>
            <person name="Poulsen N."/>
            <person name="Robison M."/>
            <person name="Rychlewski L."/>
            <person name="Rynearson T.A."/>
            <person name="Schmutz J."/>
            <person name="Shapiro H."/>
            <person name="Siaut M."/>
            <person name="Stanley M."/>
            <person name="Sussman M.R."/>
            <person name="Taylor A.R."/>
            <person name="Vardi A."/>
            <person name="von Dassow P."/>
            <person name="Vyverman W."/>
            <person name="Willis A."/>
            <person name="Wyrwicz L.S."/>
            <person name="Rokhsar D.S."/>
            <person name="Weissenbach J."/>
            <person name="Armbrust E.V."/>
            <person name="Green B.R."/>
            <person name="Van de Peer Y."/>
            <person name="Grigoriev I.V."/>
        </authorList>
    </citation>
    <scope>NUCLEOTIDE SEQUENCE [LARGE SCALE GENOMIC DNA]</scope>
    <source>
        <strain evidence="2 3">CCMP1335</strain>
    </source>
</reference>
<sequence length="222" mass="24569">MSAPPSIENIIRRVSDVNISASNPIHQDTPILPRPPQALTRAALPFYLAPRVVPPFQRAAARSPVDVLLEAVGIVNDPPPPPPPAFVVLDLETSSEEVTQVSSDAVLVQDAEGRARRILRPLRLVAIARQLVEERNAARASSPNLLVPDLPSEMAYHRSRRHRRQLAFRPSRFQSNDRADHRVERTSDGGDEPRSSDGASYSSDDMMIMAPSDRPSKRLRSE</sequence>
<dbReference type="HOGENOM" id="CLU_1247562_0_0_1"/>
<dbReference type="GeneID" id="7448848"/>
<accession>B8BZU8</accession>
<dbReference type="Proteomes" id="UP000001449">
    <property type="component" value="Chromosome 4"/>
</dbReference>
<dbReference type="PaxDb" id="35128-Thaps4633"/>
<dbReference type="AlphaFoldDB" id="B8BZU8"/>
<feature type="compositionally biased region" description="Basic residues" evidence="1">
    <location>
        <begin position="157"/>
        <end position="166"/>
    </location>
</feature>
<feature type="region of interest" description="Disordered" evidence="1">
    <location>
        <begin position="156"/>
        <end position="222"/>
    </location>
</feature>
<dbReference type="EMBL" id="CM000641">
    <property type="protein sequence ID" value="EED92947.1"/>
    <property type="molecule type" value="Genomic_DNA"/>
</dbReference>